<feature type="signal peptide" evidence="1">
    <location>
        <begin position="1"/>
        <end position="18"/>
    </location>
</feature>
<evidence type="ECO:0008006" key="4">
    <source>
        <dbReference type="Google" id="ProtNLM"/>
    </source>
</evidence>
<organism evidence="2 3">
    <name type="scientific">Brucella endophytica</name>
    <dbReference type="NCBI Taxonomy" id="1963359"/>
    <lineage>
        <taxon>Bacteria</taxon>
        <taxon>Pseudomonadati</taxon>
        <taxon>Pseudomonadota</taxon>
        <taxon>Alphaproteobacteria</taxon>
        <taxon>Hyphomicrobiales</taxon>
        <taxon>Brucellaceae</taxon>
        <taxon>Brucella/Ochrobactrum group</taxon>
        <taxon>Brucella</taxon>
    </lineage>
</organism>
<evidence type="ECO:0000313" key="3">
    <source>
        <dbReference type="Proteomes" id="UP000646478"/>
    </source>
</evidence>
<gene>
    <name evidence="2" type="ORF">GCM10011491_08420</name>
</gene>
<accession>A0A916S3Y6</accession>
<keyword evidence="3" id="KW-1185">Reference proteome</keyword>
<dbReference type="RefSeq" id="WP_188821751.1">
    <property type="nucleotide sequence ID" value="NZ_BMHH01000002.1"/>
</dbReference>
<evidence type="ECO:0000256" key="1">
    <source>
        <dbReference type="SAM" id="SignalP"/>
    </source>
</evidence>
<evidence type="ECO:0000313" key="2">
    <source>
        <dbReference type="EMBL" id="GGA83286.1"/>
    </source>
</evidence>
<dbReference type="Pfam" id="PF11769">
    <property type="entry name" value="DUF3313"/>
    <property type="match status" value="1"/>
</dbReference>
<dbReference type="AlphaFoldDB" id="A0A916S3Y6"/>
<dbReference type="EMBL" id="BMHH01000002">
    <property type="protein sequence ID" value="GGA83286.1"/>
    <property type="molecule type" value="Genomic_DNA"/>
</dbReference>
<feature type="chain" id="PRO_5037332630" description="DUF3313 domain-containing protein" evidence="1">
    <location>
        <begin position="19"/>
        <end position="273"/>
    </location>
</feature>
<name>A0A916S3Y6_9HYPH</name>
<keyword evidence="1" id="KW-0732">Signal</keyword>
<reference evidence="2" key="1">
    <citation type="journal article" date="2014" name="Int. J. Syst. Evol. Microbiol.">
        <title>Complete genome sequence of Corynebacterium casei LMG S-19264T (=DSM 44701T), isolated from a smear-ripened cheese.</title>
        <authorList>
            <consortium name="US DOE Joint Genome Institute (JGI-PGF)"/>
            <person name="Walter F."/>
            <person name="Albersmeier A."/>
            <person name="Kalinowski J."/>
            <person name="Ruckert C."/>
        </authorList>
    </citation>
    <scope>NUCLEOTIDE SEQUENCE</scope>
    <source>
        <strain evidence="2">CGMCC 1.15082</strain>
    </source>
</reference>
<reference evidence="2" key="2">
    <citation type="submission" date="2020-09" db="EMBL/GenBank/DDBJ databases">
        <authorList>
            <person name="Sun Q."/>
            <person name="Zhou Y."/>
        </authorList>
    </citation>
    <scope>NUCLEOTIDE SEQUENCE</scope>
    <source>
        <strain evidence="2">CGMCC 1.15082</strain>
    </source>
</reference>
<proteinExistence type="predicted"/>
<dbReference type="InterPro" id="IPR021747">
    <property type="entry name" value="DUF3313"/>
</dbReference>
<protein>
    <recommendedName>
        <fullName evidence="4">DUF3313 domain-containing protein</fullName>
    </recommendedName>
</protein>
<dbReference type="Proteomes" id="UP000646478">
    <property type="component" value="Unassembled WGS sequence"/>
</dbReference>
<comment type="caution">
    <text evidence="2">The sequence shown here is derived from an EMBL/GenBank/DDBJ whole genome shotgun (WGS) entry which is preliminary data.</text>
</comment>
<sequence>MRCVCSVVLLSICLAGCAKVPLESGASLSSYANLTPEKSLLAKAAIKVDRDALLRARTVRIVPTGFTPTAGAMVEDQKDLRLVANAIDRSLCVALSDRLQVVGNGQAADLTVRANVTALVPTNAAVSALSTATSLGTSAVLPVSAPRLPFGLGGLGVEAEAIGADGQQKAAMVWARGANSITEKPRMSKVGDAYSLASKFGNDFAAMIVKGKSPFGGMPEIPSLQKVRSNLGGKAKYAACETFGRAPGVAGLVTGQLGLPPGWSDKGDATAGK</sequence>